<reference evidence="1" key="1">
    <citation type="submission" date="2021-12" db="EMBL/GenBank/DDBJ databases">
        <authorList>
            <person name="King R."/>
        </authorList>
    </citation>
    <scope>NUCLEOTIDE SEQUENCE</scope>
</reference>
<evidence type="ECO:0000313" key="2">
    <source>
        <dbReference type="Proteomes" id="UP001154114"/>
    </source>
</evidence>
<accession>A0A9N8Q096</accession>
<dbReference type="InterPro" id="IPR027901">
    <property type="entry name" value="CFAP90"/>
</dbReference>
<keyword evidence="2" id="KW-1185">Reference proteome</keyword>
<dbReference type="Proteomes" id="UP001154114">
    <property type="component" value="Chromosome 21"/>
</dbReference>
<dbReference type="Pfam" id="PF15074">
    <property type="entry name" value="CFAP90"/>
    <property type="match status" value="1"/>
</dbReference>
<organism evidence="1 2">
    <name type="scientific">Chrysodeixis includens</name>
    <name type="common">Soybean looper</name>
    <name type="synonym">Pseudoplusia includens</name>
    <dbReference type="NCBI Taxonomy" id="689277"/>
    <lineage>
        <taxon>Eukaryota</taxon>
        <taxon>Metazoa</taxon>
        <taxon>Ecdysozoa</taxon>
        <taxon>Arthropoda</taxon>
        <taxon>Hexapoda</taxon>
        <taxon>Insecta</taxon>
        <taxon>Pterygota</taxon>
        <taxon>Neoptera</taxon>
        <taxon>Endopterygota</taxon>
        <taxon>Lepidoptera</taxon>
        <taxon>Glossata</taxon>
        <taxon>Ditrysia</taxon>
        <taxon>Noctuoidea</taxon>
        <taxon>Noctuidae</taxon>
        <taxon>Plusiinae</taxon>
        <taxon>Chrysodeixis</taxon>
    </lineage>
</organism>
<evidence type="ECO:0000313" key="1">
    <source>
        <dbReference type="EMBL" id="CAD0204385.1"/>
    </source>
</evidence>
<protein>
    <submittedName>
        <fullName evidence="1">Uncharacterized protein</fullName>
    </submittedName>
</protein>
<name>A0A9N8Q096_CHRIL</name>
<proteinExistence type="predicted"/>
<dbReference type="EMBL" id="LR824024">
    <property type="protein sequence ID" value="CAD0204385.1"/>
    <property type="molecule type" value="Genomic_DNA"/>
</dbReference>
<dbReference type="AlphaFoldDB" id="A0A9N8Q096"/>
<dbReference type="OrthoDB" id="6991437at2759"/>
<gene>
    <name evidence="1" type="ORF">CINC_LOCUS6694</name>
</gene>
<sequence>MVITTSLQLPESVRSGMIIPTSKETYFNTHWTPKKAQLGAYDMLYHPPDYNPKAARSDRQEPKIIRRNIWDQEYHKGIPSTTHFVHGRPKWVTSDRPTKQFVRVVVKSENPHMRLYHVLHWAKLVDDGKPSLCD</sequence>